<evidence type="ECO:0000313" key="1">
    <source>
        <dbReference type="EMBL" id="KAH7990445.1"/>
    </source>
</evidence>
<gene>
    <name evidence="1" type="ORF">K3G42_007187</name>
</gene>
<reference evidence="1" key="1">
    <citation type="submission" date="2021-08" db="EMBL/GenBank/DDBJ databases">
        <title>The first chromosome-level gecko genome reveals the dynamic sex chromosomes of Neotropical dwarf geckos (Sphaerodactylidae: Sphaerodactylus).</title>
        <authorList>
            <person name="Pinto B.J."/>
            <person name="Keating S.E."/>
            <person name="Gamble T."/>
        </authorList>
    </citation>
    <scope>NUCLEOTIDE SEQUENCE</scope>
    <source>
        <strain evidence="1">TG3544</strain>
    </source>
</reference>
<sequence>MQARLKHQQSHDSSSGVVPWSYGGDGPAAQEQRCQNSGGPCLFRSGGDCPEMFLILQEDLQRVPPPSCPRGNKSSRHTSGWGLYTGEVMELTGGPGIGKTQVCLHIAANVSESLKQHVLYIDSTAGFTATRLMQLFQRRTETEEGQMEALQRVQVVRVFDAYKLLDVLHEFRSTVAQEVISASAPVKILVVDSVSSVIYPLLGSRQPDGMALLMHVARELKTLAKELGVAVVVTNPRDSRGASSGQTK</sequence>
<proteinExistence type="predicted"/>
<keyword evidence="2" id="KW-1185">Reference proteome</keyword>
<comment type="caution">
    <text evidence="1">The sequence shown here is derived from an EMBL/GenBank/DDBJ whole genome shotgun (WGS) entry which is preliminary data.</text>
</comment>
<evidence type="ECO:0000313" key="2">
    <source>
        <dbReference type="Proteomes" id="UP000827872"/>
    </source>
</evidence>
<dbReference type="EMBL" id="CM037629">
    <property type="protein sequence ID" value="KAH7990445.1"/>
    <property type="molecule type" value="Genomic_DNA"/>
</dbReference>
<name>A0ACB8EDE5_9SAUR</name>
<protein>
    <submittedName>
        <fullName evidence="1">Uncharacterized protein</fullName>
    </submittedName>
</protein>
<dbReference type="Proteomes" id="UP000827872">
    <property type="component" value="Linkage Group LG16"/>
</dbReference>
<organism evidence="1 2">
    <name type="scientific">Sphaerodactylus townsendi</name>
    <dbReference type="NCBI Taxonomy" id="933632"/>
    <lineage>
        <taxon>Eukaryota</taxon>
        <taxon>Metazoa</taxon>
        <taxon>Chordata</taxon>
        <taxon>Craniata</taxon>
        <taxon>Vertebrata</taxon>
        <taxon>Euteleostomi</taxon>
        <taxon>Lepidosauria</taxon>
        <taxon>Squamata</taxon>
        <taxon>Bifurcata</taxon>
        <taxon>Gekkota</taxon>
        <taxon>Sphaerodactylidae</taxon>
        <taxon>Sphaerodactylus</taxon>
    </lineage>
</organism>
<accession>A0ACB8EDE5</accession>